<evidence type="ECO:0000313" key="2">
    <source>
        <dbReference type="EMBL" id="QCP54510.1"/>
    </source>
</evidence>
<dbReference type="InterPro" id="IPR052909">
    <property type="entry name" value="Transposase_6_like"/>
</dbReference>
<dbReference type="Proteomes" id="UP000298656">
    <property type="component" value="Chromosome 2"/>
</dbReference>
<dbReference type="PANTHER" id="PTHR46637:SF1">
    <property type="entry name" value="BLL5188 PROTEIN"/>
    <property type="match status" value="1"/>
</dbReference>
<keyword evidence="3" id="KW-1185">Reference proteome</keyword>
<dbReference type="InterPro" id="IPR025161">
    <property type="entry name" value="IS402-like_dom"/>
</dbReference>
<gene>
    <name evidence="2" type="ORF">FAZ95_37110</name>
</gene>
<dbReference type="KEGG" id="tvl:FAZ95_37110"/>
<sequence length="148" mass="16589">MKAETRHKRSVTTLKCSKLAAAQSGRDVSDAQWFIVQPMIKDFHTRGSPNGRPPVNRRAVLDGILWKLVHVEKAWSALPKRYPSYQTCHRYFMRWRDSGLLLAMLTTLFGETGKPHDSPFTIGAWEAAMPSAGSPASSCSPDSGRQRF</sequence>
<evidence type="ECO:0000313" key="3">
    <source>
        <dbReference type="Proteomes" id="UP000298656"/>
    </source>
</evidence>
<dbReference type="Pfam" id="PF13340">
    <property type="entry name" value="DUF4096"/>
    <property type="match status" value="1"/>
</dbReference>
<dbReference type="OrthoDB" id="5524851at2"/>
<name>A0A4V1EIP7_9BURK</name>
<accession>A0A4V1EIP7</accession>
<proteinExistence type="predicted"/>
<dbReference type="RefSeq" id="WP_137337271.1">
    <property type="nucleotide sequence ID" value="NZ_CP040078.1"/>
</dbReference>
<dbReference type="EMBL" id="CP040078">
    <property type="protein sequence ID" value="QCP54510.1"/>
    <property type="molecule type" value="Genomic_DNA"/>
</dbReference>
<dbReference type="PANTHER" id="PTHR46637">
    <property type="entry name" value="TIS1421-TRANSPOSASE PROTEIN A"/>
    <property type="match status" value="1"/>
</dbReference>
<evidence type="ECO:0000259" key="1">
    <source>
        <dbReference type="Pfam" id="PF13340"/>
    </source>
</evidence>
<reference evidence="2 3" key="1">
    <citation type="submission" date="2019-05" db="EMBL/GenBank/DDBJ databases">
        <title>Burkholderia sp. DHOD12, isolated from subtropical forest soil.</title>
        <authorList>
            <person name="Gao Z.-H."/>
            <person name="Qiu L.-H."/>
        </authorList>
    </citation>
    <scope>NUCLEOTIDE SEQUENCE [LARGE SCALE GENOMIC DNA]</scope>
    <source>
        <strain evidence="2 3">DHOD12</strain>
    </source>
</reference>
<feature type="domain" description="Insertion element IS402-like" evidence="1">
    <location>
        <begin position="28"/>
        <end position="102"/>
    </location>
</feature>
<dbReference type="AlphaFoldDB" id="A0A4V1EIP7"/>
<protein>
    <submittedName>
        <fullName evidence="2">Transposase</fullName>
    </submittedName>
</protein>
<organism evidence="2 3">
    <name type="scientific">Trinickia violacea</name>
    <dbReference type="NCBI Taxonomy" id="2571746"/>
    <lineage>
        <taxon>Bacteria</taxon>
        <taxon>Pseudomonadati</taxon>
        <taxon>Pseudomonadota</taxon>
        <taxon>Betaproteobacteria</taxon>
        <taxon>Burkholderiales</taxon>
        <taxon>Burkholderiaceae</taxon>
        <taxon>Trinickia</taxon>
    </lineage>
</organism>